<evidence type="ECO:0000313" key="3">
    <source>
        <dbReference type="EMBL" id="SMA39063.1"/>
    </source>
</evidence>
<dbReference type="OrthoDB" id="149585at2"/>
<comment type="similarity">
    <text evidence="1">Belongs to the D-glutamate cyclase family.</text>
</comment>
<dbReference type="PANTHER" id="PTHR32022:SF10">
    <property type="entry name" value="D-GLUTAMATE CYCLASE, MITOCHONDRIAL"/>
    <property type="match status" value="1"/>
</dbReference>
<dbReference type="GO" id="GO:0047820">
    <property type="term" value="F:D-glutamate cyclase activity"/>
    <property type="evidence" value="ECO:0007669"/>
    <property type="project" value="TreeGrafter"/>
</dbReference>
<keyword evidence="4" id="KW-1185">Reference proteome</keyword>
<keyword evidence="2" id="KW-0456">Lyase</keyword>
<dbReference type="RefSeq" id="WP_087107446.1">
    <property type="nucleotide sequence ID" value="NZ_CBCSCN010000001.1"/>
</dbReference>
<dbReference type="GO" id="GO:0006536">
    <property type="term" value="P:glutamate metabolic process"/>
    <property type="evidence" value="ECO:0007669"/>
    <property type="project" value="TreeGrafter"/>
</dbReference>
<reference evidence="3 4" key="1">
    <citation type="submission" date="2017-03" db="EMBL/GenBank/DDBJ databases">
        <authorList>
            <person name="Afonso C.L."/>
            <person name="Miller P.J."/>
            <person name="Scott M.A."/>
            <person name="Spackman E."/>
            <person name="Goraichik I."/>
            <person name="Dimitrov K.M."/>
            <person name="Suarez D.L."/>
            <person name="Swayne D.E."/>
        </authorList>
    </citation>
    <scope>NUCLEOTIDE SEQUENCE [LARGE SCALE GENOMIC DNA]</scope>
    <source>
        <strain evidence="3">SB41UT1</strain>
    </source>
</reference>
<dbReference type="PANTHER" id="PTHR32022">
    <property type="entry name" value="D-GLUTAMATE CYCLASE, MITOCHONDRIAL"/>
    <property type="match status" value="1"/>
</dbReference>
<dbReference type="SUPFAM" id="SSF160920">
    <property type="entry name" value="PSTPO5379-like"/>
    <property type="match status" value="1"/>
</dbReference>
<name>A0A1X7AG49_9GAMM</name>
<sequence length="266" mass="29797">MGENHQQLKPQFWREKFRAGETINTTAALCPGYLQANLTVLPAILAGAFESFCQQNPKACPVLEKLPTGSWSPSVMTHNADLRYDLPRYRVYLPSNEQRWIEERSVEAYWQKDAVAFLTGCSFSFDALLAQAGLVPRHVEMGCNVPMFKTQLSTTPAGDFSSPLVVSMRPVSNTKIQFVSELTRQYPQAHGEPLTIQSLQNLGIKNIHKPDWGDPVEIKANETPLFWPCGVTTQLAVQSALQKHPDHWAITHSPGCMFLCDKKITL</sequence>
<proteinExistence type="inferred from homology"/>
<evidence type="ECO:0000256" key="2">
    <source>
        <dbReference type="ARBA" id="ARBA00023239"/>
    </source>
</evidence>
<accession>A0A1X7AG49</accession>
<dbReference type="InterPro" id="IPR009906">
    <property type="entry name" value="D-Glu_cyclase"/>
</dbReference>
<protein>
    <recommendedName>
        <fullName evidence="5">Hydro-lyase</fullName>
    </recommendedName>
</protein>
<dbReference type="Proteomes" id="UP000196573">
    <property type="component" value="Unassembled WGS sequence"/>
</dbReference>
<dbReference type="Pfam" id="PF07286">
    <property type="entry name" value="D-Glu_cyclase"/>
    <property type="match status" value="1"/>
</dbReference>
<evidence type="ECO:0008006" key="5">
    <source>
        <dbReference type="Google" id="ProtNLM"/>
    </source>
</evidence>
<evidence type="ECO:0000256" key="1">
    <source>
        <dbReference type="ARBA" id="ARBA00007896"/>
    </source>
</evidence>
<organism evidence="3 4">
    <name type="scientific">Parendozoicomonas haliclonae</name>
    <dbReference type="NCBI Taxonomy" id="1960125"/>
    <lineage>
        <taxon>Bacteria</taxon>
        <taxon>Pseudomonadati</taxon>
        <taxon>Pseudomonadota</taxon>
        <taxon>Gammaproteobacteria</taxon>
        <taxon>Oceanospirillales</taxon>
        <taxon>Endozoicomonadaceae</taxon>
        <taxon>Parendozoicomonas</taxon>
    </lineage>
</organism>
<dbReference type="FunFam" id="3.30.2040.10:FF:000001">
    <property type="entry name" value="D-glutamate cyclase, mitochondrial"/>
    <property type="match status" value="1"/>
</dbReference>
<gene>
    <name evidence="3" type="ORF">EHSB41UT_00964</name>
</gene>
<dbReference type="EMBL" id="FWPT01000002">
    <property type="protein sequence ID" value="SMA39063.1"/>
    <property type="molecule type" value="Genomic_DNA"/>
</dbReference>
<dbReference type="InterPro" id="IPR038021">
    <property type="entry name" value="Putative_hydro-lyase"/>
</dbReference>
<dbReference type="Gene3D" id="3.30.2040.10">
    <property type="entry name" value="PSTPO5379-like domain"/>
    <property type="match status" value="1"/>
</dbReference>
<dbReference type="Gene3D" id="3.40.1640.10">
    <property type="entry name" value="PSTPO5379-like"/>
    <property type="match status" value="1"/>
</dbReference>
<dbReference type="AlphaFoldDB" id="A0A1X7AG49"/>
<evidence type="ECO:0000313" key="4">
    <source>
        <dbReference type="Proteomes" id="UP000196573"/>
    </source>
</evidence>